<dbReference type="Gramene" id="KFK24167">
    <property type="protein sequence ID" value="KFK24167"/>
    <property type="gene ID" value="AALP_AAs57225U000100"/>
</dbReference>
<feature type="region of interest" description="Disordered" evidence="1">
    <location>
        <begin position="1"/>
        <end position="20"/>
    </location>
</feature>
<dbReference type="EMBL" id="KL971436">
    <property type="protein sequence ID" value="KFK24167.1"/>
    <property type="molecule type" value="Genomic_DNA"/>
</dbReference>
<dbReference type="Proteomes" id="UP000029120">
    <property type="component" value="Unassembled WGS sequence"/>
</dbReference>
<accession>A0A087G2R5</accession>
<reference evidence="3" key="1">
    <citation type="journal article" date="2015" name="Nat. Plants">
        <title>Genome expansion of Arabis alpina linked with retrotransposition and reduced symmetric DNA methylation.</title>
        <authorList>
            <person name="Willing E.M."/>
            <person name="Rawat V."/>
            <person name="Mandakova T."/>
            <person name="Maumus F."/>
            <person name="James G.V."/>
            <person name="Nordstroem K.J."/>
            <person name="Becker C."/>
            <person name="Warthmann N."/>
            <person name="Chica C."/>
            <person name="Szarzynska B."/>
            <person name="Zytnicki M."/>
            <person name="Albani M.C."/>
            <person name="Kiefer C."/>
            <person name="Bergonzi S."/>
            <person name="Castaings L."/>
            <person name="Mateos J.L."/>
            <person name="Berns M.C."/>
            <person name="Bujdoso N."/>
            <person name="Piofczyk T."/>
            <person name="de Lorenzo L."/>
            <person name="Barrero-Sicilia C."/>
            <person name="Mateos I."/>
            <person name="Piednoel M."/>
            <person name="Hagmann J."/>
            <person name="Chen-Min-Tao R."/>
            <person name="Iglesias-Fernandez R."/>
            <person name="Schuster S.C."/>
            <person name="Alonso-Blanco C."/>
            <person name="Roudier F."/>
            <person name="Carbonero P."/>
            <person name="Paz-Ares J."/>
            <person name="Davis S.J."/>
            <person name="Pecinka A."/>
            <person name="Quesneville H."/>
            <person name="Colot V."/>
            <person name="Lysak M.A."/>
            <person name="Weigel D."/>
            <person name="Coupland G."/>
            <person name="Schneeberger K."/>
        </authorList>
    </citation>
    <scope>NUCLEOTIDE SEQUENCE [LARGE SCALE GENOMIC DNA]</scope>
    <source>
        <strain evidence="3">cv. Pajares</strain>
    </source>
</reference>
<evidence type="ECO:0000313" key="3">
    <source>
        <dbReference type="Proteomes" id="UP000029120"/>
    </source>
</evidence>
<gene>
    <name evidence="2" type="ORF">AALP_AAs57225U000100</name>
</gene>
<proteinExistence type="predicted"/>
<name>A0A087G2R5_ARAAL</name>
<keyword evidence="3" id="KW-1185">Reference proteome</keyword>
<protein>
    <recommendedName>
        <fullName evidence="4">Actin</fullName>
    </recommendedName>
</protein>
<evidence type="ECO:0000313" key="2">
    <source>
        <dbReference type="EMBL" id="KFK24167.1"/>
    </source>
</evidence>
<sequence length="20" mass="2093">MADADDIQPIVCDNGTGMVK</sequence>
<dbReference type="AlphaFoldDB" id="A0A087G2R5"/>
<evidence type="ECO:0008006" key="4">
    <source>
        <dbReference type="Google" id="ProtNLM"/>
    </source>
</evidence>
<organism evidence="2 3">
    <name type="scientific">Arabis alpina</name>
    <name type="common">Alpine rock-cress</name>
    <dbReference type="NCBI Taxonomy" id="50452"/>
    <lineage>
        <taxon>Eukaryota</taxon>
        <taxon>Viridiplantae</taxon>
        <taxon>Streptophyta</taxon>
        <taxon>Embryophyta</taxon>
        <taxon>Tracheophyta</taxon>
        <taxon>Spermatophyta</taxon>
        <taxon>Magnoliopsida</taxon>
        <taxon>eudicotyledons</taxon>
        <taxon>Gunneridae</taxon>
        <taxon>Pentapetalae</taxon>
        <taxon>rosids</taxon>
        <taxon>malvids</taxon>
        <taxon>Brassicales</taxon>
        <taxon>Brassicaceae</taxon>
        <taxon>Arabideae</taxon>
        <taxon>Arabis</taxon>
    </lineage>
</organism>
<evidence type="ECO:0000256" key="1">
    <source>
        <dbReference type="SAM" id="MobiDB-lite"/>
    </source>
</evidence>
<feature type="non-terminal residue" evidence="2">
    <location>
        <position position="20"/>
    </location>
</feature>